<name>A0ABP8N064_9BACT</name>
<comment type="similarity">
    <text evidence="2">Belongs to the glycosyltransferase 20 family.</text>
</comment>
<sequence>MDTCVYSIQDVVHSYGEATSRLILLDYDGTLVPFASLPQLAVPDPEVLLLLKRLCVTNTVYVISGRDRGTLEEWLGTLPIGLVAEHGAAMRTPGEAWRMLSELNTGWKSQAVSLLQEAVHQCPGSLIEEKEFSVSWHYRNTAEEKASAFIPELTDKLEQLLSESGLELLYGNKVIEIRCVGADKRHAARSLSEAGDYDFILSAGDDLTDEGMFVALKEVPYAYTFRIGAVPQTEAKFSFGTRYELLELLRSLIGSER</sequence>
<dbReference type="PANTHER" id="PTHR10788">
    <property type="entry name" value="TREHALOSE-6-PHOSPHATE SYNTHASE"/>
    <property type="match status" value="1"/>
</dbReference>
<dbReference type="EC" id="3.1.3.12" evidence="3"/>
<dbReference type="Pfam" id="PF02358">
    <property type="entry name" value="Trehalose_PPase"/>
    <property type="match status" value="1"/>
</dbReference>
<dbReference type="EMBL" id="BAABEZ010000024">
    <property type="protein sequence ID" value="GAA4457653.1"/>
    <property type="molecule type" value="Genomic_DNA"/>
</dbReference>
<dbReference type="InterPro" id="IPR001830">
    <property type="entry name" value="Glyco_trans_20"/>
</dbReference>
<evidence type="ECO:0000313" key="4">
    <source>
        <dbReference type="EMBL" id="GAA4457653.1"/>
    </source>
</evidence>
<dbReference type="CDD" id="cd01627">
    <property type="entry name" value="HAD_TPP"/>
    <property type="match status" value="1"/>
</dbReference>
<reference evidence="5" key="1">
    <citation type="journal article" date="2019" name="Int. J. Syst. Evol. Microbiol.">
        <title>The Global Catalogue of Microorganisms (GCM) 10K type strain sequencing project: providing services to taxonomists for standard genome sequencing and annotation.</title>
        <authorList>
            <consortium name="The Broad Institute Genomics Platform"/>
            <consortium name="The Broad Institute Genome Sequencing Center for Infectious Disease"/>
            <person name="Wu L."/>
            <person name="Ma J."/>
        </authorList>
    </citation>
    <scope>NUCLEOTIDE SEQUENCE [LARGE SCALE GENOMIC DNA]</scope>
    <source>
        <strain evidence="5">JCM 31921</strain>
    </source>
</reference>
<evidence type="ECO:0000256" key="3">
    <source>
        <dbReference type="RuleBase" id="RU361117"/>
    </source>
</evidence>
<protein>
    <recommendedName>
        <fullName evidence="3">Trehalose 6-phosphate phosphatase</fullName>
        <ecNumber evidence="3">3.1.3.12</ecNumber>
    </recommendedName>
</protein>
<comment type="function">
    <text evidence="3">Removes the phosphate from trehalose 6-phosphate to produce free trehalose.</text>
</comment>
<keyword evidence="3" id="KW-0378">Hydrolase</keyword>
<accession>A0ABP8N064</accession>
<dbReference type="Proteomes" id="UP001501410">
    <property type="component" value="Unassembled WGS sequence"/>
</dbReference>
<keyword evidence="3" id="KW-0460">Magnesium</keyword>
<dbReference type="Gene3D" id="3.40.50.1000">
    <property type="entry name" value="HAD superfamily/HAD-like"/>
    <property type="match status" value="1"/>
</dbReference>
<dbReference type="NCBIfam" id="TIGR00685">
    <property type="entry name" value="T6PP"/>
    <property type="match status" value="1"/>
</dbReference>
<dbReference type="InterPro" id="IPR003337">
    <property type="entry name" value="Trehalose_PPase"/>
</dbReference>
<dbReference type="InterPro" id="IPR006379">
    <property type="entry name" value="HAD-SF_hydro_IIB"/>
</dbReference>
<gene>
    <name evidence="4" type="ORF">GCM10023092_24700</name>
</gene>
<dbReference type="NCBIfam" id="TIGR01484">
    <property type="entry name" value="HAD-SF-IIB"/>
    <property type="match status" value="1"/>
</dbReference>
<comment type="catalytic activity">
    <reaction evidence="3">
        <text>alpha,alpha-trehalose 6-phosphate + H2O = alpha,alpha-trehalose + phosphate</text>
        <dbReference type="Rhea" id="RHEA:23420"/>
        <dbReference type="ChEBI" id="CHEBI:15377"/>
        <dbReference type="ChEBI" id="CHEBI:16551"/>
        <dbReference type="ChEBI" id="CHEBI:43474"/>
        <dbReference type="ChEBI" id="CHEBI:58429"/>
        <dbReference type="EC" id="3.1.3.12"/>
    </reaction>
</comment>
<dbReference type="InterPro" id="IPR036412">
    <property type="entry name" value="HAD-like_sf"/>
</dbReference>
<evidence type="ECO:0000256" key="1">
    <source>
        <dbReference type="ARBA" id="ARBA00006330"/>
    </source>
</evidence>
<dbReference type="RefSeq" id="WP_344827617.1">
    <property type="nucleotide sequence ID" value="NZ_BAABEZ010000024.1"/>
</dbReference>
<comment type="caution">
    <text evidence="4">The sequence shown here is derived from an EMBL/GenBank/DDBJ whole genome shotgun (WGS) entry which is preliminary data.</text>
</comment>
<proteinExistence type="inferred from homology"/>
<dbReference type="SUPFAM" id="SSF56784">
    <property type="entry name" value="HAD-like"/>
    <property type="match status" value="1"/>
</dbReference>
<dbReference type="InterPro" id="IPR023214">
    <property type="entry name" value="HAD_sf"/>
</dbReference>
<comment type="similarity">
    <text evidence="1">In the C-terminal section; belongs to the trehalose phosphatase family.</text>
</comment>
<dbReference type="Gene3D" id="3.30.70.1020">
    <property type="entry name" value="Trehalose-6-phosphate phosphatase related protein, domain 2"/>
    <property type="match status" value="1"/>
</dbReference>
<organism evidence="4 5">
    <name type="scientific">Rurimicrobium arvi</name>
    <dbReference type="NCBI Taxonomy" id="2049916"/>
    <lineage>
        <taxon>Bacteria</taxon>
        <taxon>Pseudomonadati</taxon>
        <taxon>Bacteroidota</taxon>
        <taxon>Chitinophagia</taxon>
        <taxon>Chitinophagales</taxon>
        <taxon>Chitinophagaceae</taxon>
        <taxon>Rurimicrobium</taxon>
    </lineage>
</organism>
<keyword evidence="3" id="KW-0479">Metal-binding</keyword>
<evidence type="ECO:0000256" key="2">
    <source>
        <dbReference type="ARBA" id="ARBA00008799"/>
    </source>
</evidence>
<keyword evidence="5" id="KW-1185">Reference proteome</keyword>
<evidence type="ECO:0000313" key="5">
    <source>
        <dbReference type="Proteomes" id="UP001501410"/>
    </source>
</evidence>
<comment type="similarity">
    <text evidence="3">Belongs to the trehalose phosphatase family.</text>
</comment>
<comment type="cofactor">
    <cofactor evidence="3">
        <name>Mg(2+)</name>
        <dbReference type="ChEBI" id="CHEBI:18420"/>
    </cofactor>
</comment>
<dbReference type="PANTHER" id="PTHR10788:SF106">
    <property type="entry name" value="BCDNA.GH08860"/>
    <property type="match status" value="1"/>
</dbReference>
<comment type="pathway">
    <text evidence="3">Glycan biosynthesis; trehalose biosynthesis.</text>
</comment>